<feature type="transmembrane region" description="Helical" evidence="1">
    <location>
        <begin position="7"/>
        <end position="26"/>
    </location>
</feature>
<sequence length="56" mass="6469">MTYKKYLSLSAVFLIGYLVIEFTDIYGDPGWFKFYLVIIGVTFLISGISEYSKTKK</sequence>
<protein>
    <submittedName>
        <fullName evidence="2">Uncharacterized protein</fullName>
    </submittedName>
</protein>
<comment type="caution">
    <text evidence="2">The sequence shown here is derived from an EMBL/GenBank/DDBJ whole genome shotgun (WGS) entry which is preliminary data.</text>
</comment>
<reference evidence="2 3" key="1">
    <citation type="submission" date="2023-09" db="EMBL/GenBank/DDBJ databases">
        <authorList>
            <person name="Rey-Velasco X."/>
        </authorList>
    </citation>
    <scope>NUCLEOTIDE SEQUENCE [LARGE SCALE GENOMIC DNA]</scope>
    <source>
        <strain evidence="2 3">P050</strain>
    </source>
</reference>
<proteinExistence type="predicted"/>
<dbReference type="RefSeq" id="WP_311592947.1">
    <property type="nucleotide sequence ID" value="NZ_JAVRHV010000002.1"/>
</dbReference>
<feature type="transmembrane region" description="Helical" evidence="1">
    <location>
        <begin position="32"/>
        <end position="51"/>
    </location>
</feature>
<gene>
    <name evidence="2" type="ORF">RM519_06975</name>
</gene>
<accession>A0ABU2Y467</accession>
<keyword evidence="1" id="KW-0812">Transmembrane</keyword>
<evidence type="ECO:0000256" key="1">
    <source>
        <dbReference type="SAM" id="Phobius"/>
    </source>
</evidence>
<evidence type="ECO:0000313" key="3">
    <source>
        <dbReference type="Proteomes" id="UP001252186"/>
    </source>
</evidence>
<name>A0ABU2Y467_9FLAO</name>
<dbReference type="EMBL" id="JAVRHV010000002">
    <property type="protein sequence ID" value="MDT0552981.1"/>
    <property type="molecule type" value="Genomic_DNA"/>
</dbReference>
<keyword evidence="3" id="KW-1185">Reference proteome</keyword>
<evidence type="ECO:0000313" key="2">
    <source>
        <dbReference type="EMBL" id="MDT0552981.1"/>
    </source>
</evidence>
<organism evidence="2 3">
    <name type="scientific">Urechidicola vernalis</name>
    <dbReference type="NCBI Taxonomy" id="3075600"/>
    <lineage>
        <taxon>Bacteria</taxon>
        <taxon>Pseudomonadati</taxon>
        <taxon>Bacteroidota</taxon>
        <taxon>Flavobacteriia</taxon>
        <taxon>Flavobacteriales</taxon>
        <taxon>Flavobacteriaceae</taxon>
        <taxon>Urechidicola</taxon>
    </lineage>
</organism>
<keyword evidence="1" id="KW-0472">Membrane</keyword>
<keyword evidence="1" id="KW-1133">Transmembrane helix</keyword>
<dbReference type="Proteomes" id="UP001252186">
    <property type="component" value="Unassembled WGS sequence"/>
</dbReference>